<evidence type="ECO:0000256" key="1">
    <source>
        <dbReference type="ARBA" id="ARBA00004613"/>
    </source>
</evidence>
<reference evidence="8 9" key="1">
    <citation type="submission" date="2020-09" db="EMBL/GenBank/DDBJ databases">
        <title>Draft genome of Gelidibacter salicanalis PAMC21136.</title>
        <authorList>
            <person name="Park H."/>
        </authorList>
    </citation>
    <scope>NUCLEOTIDE SEQUENCE [LARGE SCALE GENOMIC DNA]</scope>
    <source>
        <strain evidence="8 9">PAMC21136</strain>
    </source>
</reference>
<dbReference type="Gene3D" id="2.40.128.340">
    <property type="match status" value="1"/>
</dbReference>
<dbReference type="PANTHER" id="PTHR32305">
    <property type="match status" value="1"/>
</dbReference>
<dbReference type="InterPro" id="IPR031325">
    <property type="entry name" value="RHS_repeat"/>
</dbReference>
<dbReference type="InterPro" id="IPR028994">
    <property type="entry name" value="Integrin_alpha_N"/>
</dbReference>
<feature type="signal peptide" evidence="6">
    <location>
        <begin position="1"/>
        <end position="19"/>
    </location>
</feature>
<evidence type="ECO:0000313" key="8">
    <source>
        <dbReference type="EMBL" id="MBJ7880425.1"/>
    </source>
</evidence>
<feature type="chain" id="PRO_5036690192" evidence="6">
    <location>
        <begin position="20"/>
        <end position="2145"/>
    </location>
</feature>
<dbReference type="Proteomes" id="UP000662373">
    <property type="component" value="Unassembled WGS sequence"/>
</dbReference>
<evidence type="ECO:0000259" key="7">
    <source>
        <dbReference type="Pfam" id="PF15528"/>
    </source>
</evidence>
<evidence type="ECO:0000256" key="3">
    <source>
        <dbReference type="ARBA" id="ARBA00022729"/>
    </source>
</evidence>
<evidence type="ECO:0000313" key="9">
    <source>
        <dbReference type="Proteomes" id="UP000662373"/>
    </source>
</evidence>
<dbReference type="InterPro" id="IPR003284">
    <property type="entry name" value="Sal_SpvB"/>
</dbReference>
<proteinExistence type="predicted"/>
<keyword evidence="2" id="KW-0964">Secreted</keyword>
<dbReference type="InterPro" id="IPR029115">
    <property type="entry name" value="Ntox23"/>
</dbReference>
<keyword evidence="9" id="KW-1185">Reference proteome</keyword>
<dbReference type="InterPro" id="IPR022385">
    <property type="entry name" value="Rhs_assc_core"/>
</dbReference>
<dbReference type="NCBIfam" id="TIGR03696">
    <property type="entry name" value="Rhs_assc_core"/>
    <property type="match status" value="1"/>
</dbReference>
<keyword evidence="5" id="KW-0812">Transmembrane</keyword>
<dbReference type="SUPFAM" id="SSF69318">
    <property type="entry name" value="Integrin alpha N-terminal domain"/>
    <property type="match status" value="1"/>
</dbReference>
<feature type="domain" description="Bacterial toxin 23" evidence="7">
    <location>
        <begin position="1921"/>
        <end position="2115"/>
    </location>
</feature>
<comment type="subcellular location">
    <subcellularLocation>
        <location evidence="1">Secreted</location>
    </subcellularLocation>
</comment>
<gene>
    <name evidence="8" type="ORF">JEM65_07135</name>
</gene>
<evidence type="ECO:0000256" key="6">
    <source>
        <dbReference type="SAM" id="SignalP"/>
    </source>
</evidence>
<dbReference type="Pfam" id="PF15528">
    <property type="entry name" value="Ntox23"/>
    <property type="match status" value="1"/>
</dbReference>
<keyword evidence="4" id="KW-0843">Virulence</keyword>
<dbReference type="Pfam" id="PF13517">
    <property type="entry name" value="FG-GAP_3"/>
    <property type="match status" value="1"/>
</dbReference>
<dbReference type="RefSeq" id="WP_199598261.1">
    <property type="nucleotide sequence ID" value="NZ_JAEHJZ010000012.1"/>
</dbReference>
<feature type="transmembrane region" description="Helical" evidence="5">
    <location>
        <begin position="1819"/>
        <end position="1842"/>
    </location>
</feature>
<keyword evidence="5" id="KW-1133">Transmembrane helix</keyword>
<accession>A0A934NC76</accession>
<dbReference type="PANTHER" id="PTHR32305:SF15">
    <property type="entry name" value="PROTEIN RHSA-RELATED"/>
    <property type="match status" value="1"/>
</dbReference>
<name>A0A934NC76_9FLAO</name>
<evidence type="ECO:0000256" key="2">
    <source>
        <dbReference type="ARBA" id="ARBA00022525"/>
    </source>
</evidence>
<dbReference type="InterPro" id="IPR013517">
    <property type="entry name" value="FG-GAP"/>
</dbReference>
<sequence>MDKKLLLALGLLYSSLFFGQQGVNPLDEFTYSSLKTTATSNESISLFNSLPDPDIANAMMGGSDLGIGETTGELSVSLTGGANYTVPIAVPPGINGVVPSIALSYGSQGANGLAGYGWNMTGVSVITRIPSTKFHDNHIDPVDFDALDRFSFDGQRLLLKAGTYGAHGAQYETENYSNVKIVSYGISTFGANYGPSYFIVYYPDGSFAHYGNSPDSKSRTDYAITYWENPQGVRISYSYILADNSLSISRIKYGSRTTNTPINEVQFVYAPRKRFEQAYIGESPTVANSFIRKNLLKEIKVIAGGVGYKNYVLTHAFNSLGYERLISVQEKNGDNTLAHTPITFNYSTSAATITNDRNIVTELGIGNIEQRNAETVSLDLNGDGKMDFLVYPKTKSLRTKFWVFKELQTGSFNYPITVNSGAFEAIFPVSWLTHNNKLHSSQGIAIVQNSTATNQIKFKVYSNGTTAPIYYQYEKIWNAPTYTNRTSCNDNVNTYLVPQEYISGDFNGDGLSDVIAVSKNYSYQNCIAYLPLPGDNCANTIEGCCVCETANSTSTQVNLISLDRRMTTNFVKSVGFLSGGLKSTDQLMAFDMNGDGKTDIVRIAAGKISVYTLNSTDNLTLLWETSDSRIKLEYQPMIGDFNGDGKMDFMYPTANNSTLFALFLSSGTSLLKSENTYPFAYKLSSLGSTTNTYNLLPVDVNGDGKTDILEYKTTTYNDSSNGSQTIIQYNNTFSTSAAALPAFSYTTTITKSGNLKHFPIPIFLSPDKPNSNLNFASISNNWVTSFAFNQDNREDMLLRSVTNNGLTQSIDYKNLDPSESGHDYNPIYTMAYDQVYPYADIGVVLGLKVVSQLQRISSGTTTLKQNFNYYGAVSNVEGLGFMGFEGVARSNWNTGPEDIIWNISKHDISLRGAVSNNYAMLGYYTYTVPSSSYISKTTYNYSSTLLGNKVFKISNSSMVTQNAMESTVTTQSFLYDGYNNLTKSTTSYSGQGTTVLDLTYANSTANPYFIGRPLTKIETNTINGNSFSSEEQYVYDNNLIANKKSKGNGTQFETETYLYDSFGNITQKTTTPYNTAPRIVNFEYDISGRYLAKATDVEGLITLFDYNPSTGTLKKETNPYGLATNYLYDGWNRLTKVTDYLSKNANTTYVESGYLYTVTVSADNGASSIKVYDPLKRLITEKNKDVLGQWISKSYQYDKFDRAWKVSEPYSGAPSQWNTSEFDVYGRTTKLTSFTGKTTTISYSGLSSTVNDGTKTVVTTKNPTGQISQVTDPGGTINYTYYGNGTMKTANYDGVILTTEQDGWGRKTKTTDPAAGTYTYTYNGFGEMLTETTPKGTTTYTYSSLGKLEQKKIVGDLTNMVINYIYDNTSKLINSMSLVNTDGNNSNYIYTYDSYKRLFSSIETNPYAQFTKIFTYDTFGQVATEKSEAKLLINNKISSKTIKNNYQNGGLKSITDNSTLEVLWNVSGLNARGQVTTSTMGNNLRKAYTYDSYGYLTQFKSEKNINATPLELVKLTFAFNTQKGLLNSRTNSLFGWNENFTYDNLDRLVNFNDNAGSKSHTYDTQGRITNNSNVGTYAYTGKSYQLKELILNTPGQAFYAPTTRQDITYTSFKSPVEITEAGKDKVSFQYNAAMGRSNMFYGNTNSDKLLRPMRKHYSADGTMEISYEKNTGKTTFITYMAGDAYSAPAIWRSEQLTSTSEQYLYLHRDYLGSIIGITDKDGTFKEKRHFDAWGNLVKLTDGNNVALTKFGVFDRGYTGHEHLLGVGLVHMNGRLYDPVVHRFLMPDNFVQDPYNTQNYNRYSYVLNNPLMYTDASGEFLWIAFAIGAIIGAATGAAAYIASAISTGNWSWGQFAVSIVSGALIGGISGGIAASVTTITTTALLNSVGGAFVAGLLPNANFSLGNWNFSISPAIAFGKGISFGANFSVGFNDGNFSISGGYGISYVGSAHGTGSSGWEYRKSWGANWNDGKSGFGLYSTTFDSGKTSQKVGGFSFKKGDFGFRYENDGRTLLGKITSGNTDMYRTTAFEVSIGDFSLRGNLFTGQSGTDESGLPFEDAIKSGDLVDFTRGKNGYWKNQGADSYRLGALSFGFKGYRSGVNSEHVRNFFQNIIAHDIASPQPRFNMLSRNVSGYFQYQSYNPYTLW</sequence>
<organism evidence="8 9">
    <name type="scientific">Gelidibacter salicanalis</name>
    <dbReference type="NCBI Taxonomy" id="291193"/>
    <lineage>
        <taxon>Bacteria</taxon>
        <taxon>Pseudomonadati</taxon>
        <taxon>Bacteroidota</taxon>
        <taxon>Flavobacteriia</taxon>
        <taxon>Flavobacteriales</taxon>
        <taxon>Flavobacteriaceae</taxon>
        <taxon>Gelidibacter</taxon>
    </lineage>
</organism>
<evidence type="ECO:0000256" key="5">
    <source>
        <dbReference type="SAM" id="Phobius"/>
    </source>
</evidence>
<protein>
    <submittedName>
        <fullName evidence="8">VCBS repeat-containing protein</fullName>
    </submittedName>
</protein>
<keyword evidence="3 6" id="KW-0732">Signal</keyword>
<keyword evidence="5" id="KW-0472">Membrane</keyword>
<dbReference type="Pfam" id="PF03534">
    <property type="entry name" value="SpvB"/>
    <property type="match status" value="1"/>
</dbReference>
<comment type="caution">
    <text evidence="8">The sequence shown here is derived from an EMBL/GenBank/DDBJ whole genome shotgun (WGS) entry which is preliminary data.</text>
</comment>
<feature type="transmembrane region" description="Helical" evidence="5">
    <location>
        <begin position="1854"/>
        <end position="1875"/>
    </location>
</feature>
<dbReference type="InterPro" id="IPR006530">
    <property type="entry name" value="YD"/>
</dbReference>
<dbReference type="GO" id="GO:0005737">
    <property type="term" value="C:cytoplasm"/>
    <property type="evidence" value="ECO:0007669"/>
    <property type="project" value="InterPro"/>
</dbReference>
<dbReference type="Gene3D" id="2.180.10.10">
    <property type="entry name" value="RHS repeat-associated core"/>
    <property type="match status" value="1"/>
</dbReference>
<dbReference type="GO" id="GO:0005576">
    <property type="term" value="C:extracellular region"/>
    <property type="evidence" value="ECO:0007669"/>
    <property type="project" value="UniProtKB-SubCell"/>
</dbReference>
<dbReference type="Pfam" id="PF05593">
    <property type="entry name" value="RHS_repeat"/>
    <property type="match status" value="1"/>
</dbReference>
<evidence type="ECO:0000256" key="4">
    <source>
        <dbReference type="ARBA" id="ARBA00023026"/>
    </source>
</evidence>
<dbReference type="NCBIfam" id="TIGR01643">
    <property type="entry name" value="YD_repeat_2x"/>
    <property type="match status" value="1"/>
</dbReference>
<dbReference type="EMBL" id="JAEHJZ010000012">
    <property type="protein sequence ID" value="MBJ7880425.1"/>
    <property type="molecule type" value="Genomic_DNA"/>
</dbReference>
<dbReference type="InterPro" id="IPR050708">
    <property type="entry name" value="T6SS_VgrG/RHS"/>
</dbReference>